<proteinExistence type="predicted"/>
<gene>
    <name evidence="1" type="ORF">E2C01_076987</name>
</gene>
<organism evidence="1 2">
    <name type="scientific">Portunus trituberculatus</name>
    <name type="common">Swimming crab</name>
    <name type="synonym">Neptunus trituberculatus</name>
    <dbReference type="NCBI Taxonomy" id="210409"/>
    <lineage>
        <taxon>Eukaryota</taxon>
        <taxon>Metazoa</taxon>
        <taxon>Ecdysozoa</taxon>
        <taxon>Arthropoda</taxon>
        <taxon>Crustacea</taxon>
        <taxon>Multicrustacea</taxon>
        <taxon>Malacostraca</taxon>
        <taxon>Eumalacostraca</taxon>
        <taxon>Eucarida</taxon>
        <taxon>Decapoda</taxon>
        <taxon>Pleocyemata</taxon>
        <taxon>Brachyura</taxon>
        <taxon>Eubrachyura</taxon>
        <taxon>Portunoidea</taxon>
        <taxon>Portunidae</taxon>
        <taxon>Portuninae</taxon>
        <taxon>Portunus</taxon>
    </lineage>
</organism>
<dbReference type="Proteomes" id="UP000324222">
    <property type="component" value="Unassembled WGS sequence"/>
</dbReference>
<accession>A0A5B7IND4</accession>
<name>A0A5B7IND4_PORTR</name>
<evidence type="ECO:0000313" key="2">
    <source>
        <dbReference type="Proteomes" id="UP000324222"/>
    </source>
</evidence>
<reference evidence="1 2" key="1">
    <citation type="submission" date="2019-05" db="EMBL/GenBank/DDBJ databases">
        <title>Another draft genome of Portunus trituberculatus and its Hox gene families provides insights of decapod evolution.</title>
        <authorList>
            <person name="Jeong J.-H."/>
            <person name="Song I."/>
            <person name="Kim S."/>
            <person name="Choi T."/>
            <person name="Kim D."/>
            <person name="Ryu S."/>
            <person name="Kim W."/>
        </authorList>
    </citation>
    <scope>NUCLEOTIDE SEQUENCE [LARGE SCALE GENOMIC DNA]</scope>
    <source>
        <tissue evidence="1">Muscle</tissue>
    </source>
</reference>
<keyword evidence="2" id="KW-1185">Reference proteome</keyword>
<comment type="caution">
    <text evidence="1">The sequence shown here is derived from an EMBL/GenBank/DDBJ whole genome shotgun (WGS) entry which is preliminary data.</text>
</comment>
<dbReference type="AlphaFoldDB" id="A0A5B7IND4"/>
<protein>
    <submittedName>
        <fullName evidence="1">Uncharacterized protein</fullName>
    </submittedName>
</protein>
<sequence>MRNVRLHARQYHLCYAFSTKSWISDTEAVIISGKSGSPELADAKRQRHLPLGGSCGAIAETGQNLEMRL</sequence>
<dbReference type="EMBL" id="VSRR010059442">
    <property type="protein sequence ID" value="MPC82328.1"/>
    <property type="molecule type" value="Genomic_DNA"/>
</dbReference>
<evidence type="ECO:0000313" key="1">
    <source>
        <dbReference type="EMBL" id="MPC82328.1"/>
    </source>
</evidence>